<feature type="non-terminal residue" evidence="3">
    <location>
        <position position="1"/>
    </location>
</feature>
<evidence type="ECO:0000313" key="4">
    <source>
        <dbReference type="Proteomes" id="UP000265619"/>
    </source>
</evidence>
<keyword evidence="1" id="KW-0560">Oxidoreductase</keyword>
<organism evidence="3 4">
    <name type="scientific">Acidovorax cavernicola</name>
    <dbReference type="NCBI Taxonomy" id="1675792"/>
    <lineage>
        <taxon>Bacteria</taxon>
        <taxon>Pseudomonadati</taxon>
        <taxon>Pseudomonadota</taxon>
        <taxon>Betaproteobacteria</taxon>
        <taxon>Burkholderiales</taxon>
        <taxon>Comamonadaceae</taxon>
        <taxon>Acidovorax</taxon>
    </lineage>
</organism>
<evidence type="ECO:0000256" key="1">
    <source>
        <dbReference type="ARBA" id="ARBA00023002"/>
    </source>
</evidence>
<keyword evidence="4" id="KW-1185">Reference proteome</keyword>
<dbReference type="EMBL" id="QXMN01000381">
    <property type="protein sequence ID" value="RIX67349.1"/>
    <property type="molecule type" value="Genomic_DNA"/>
</dbReference>
<evidence type="ECO:0000259" key="2">
    <source>
        <dbReference type="Pfam" id="PF19112"/>
    </source>
</evidence>
<dbReference type="SUPFAM" id="SSF55961">
    <property type="entry name" value="Bet v1-like"/>
    <property type="match status" value="1"/>
</dbReference>
<proteinExistence type="predicted"/>
<dbReference type="InterPro" id="IPR044043">
    <property type="entry name" value="VanA_C_cat"/>
</dbReference>
<protein>
    <submittedName>
        <fullName evidence="3">Aromatic ring-hydroxylating dioxygenase subunit alpha</fullName>
    </submittedName>
</protein>
<name>A0A9X8CXF9_9BURK</name>
<evidence type="ECO:0000313" key="3">
    <source>
        <dbReference type="EMBL" id="RIX67349.1"/>
    </source>
</evidence>
<dbReference type="AlphaFoldDB" id="A0A9X8CXF9"/>
<accession>A0A9X8CXF9</accession>
<keyword evidence="3" id="KW-0223">Dioxygenase</keyword>
<dbReference type="Pfam" id="PF19112">
    <property type="entry name" value="VanA_C"/>
    <property type="match status" value="1"/>
</dbReference>
<comment type="caution">
    <text evidence="3">The sequence shown here is derived from an EMBL/GenBank/DDBJ whole genome shotgun (WGS) entry which is preliminary data.</text>
</comment>
<dbReference type="GO" id="GO:0051213">
    <property type="term" value="F:dioxygenase activity"/>
    <property type="evidence" value="ECO:0007669"/>
    <property type="project" value="UniProtKB-KW"/>
</dbReference>
<sequence length="83" mass="9686">PETDDTCHYFWSISSTRHPDMPDNIDAVIEQTAFTFDEDRTVIEAQYRNMREFGERATWTDIHVDVGGNRARRIVAKLLEQQA</sequence>
<gene>
    <name evidence="3" type="ORF">D3H34_33770</name>
</gene>
<dbReference type="Proteomes" id="UP000265619">
    <property type="component" value="Unassembled WGS sequence"/>
</dbReference>
<dbReference type="Gene3D" id="3.90.380.10">
    <property type="entry name" value="Naphthalene 1,2-dioxygenase Alpha Subunit, Chain A, domain 1"/>
    <property type="match status" value="1"/>
</dbReference>
<reference evidence="3 4" key="1">
    <citation type="submission" date="2018-09" db="EMBL/GenBank/DDBJ databases">
        <title>Acidovorax cavernicola nov. sp. isolated from Gruta de las Maravillas (Aracena, Spain).</title>
        <authorList>
            <person name="Jurado V."/>
            <person name="Gutierrez-Patricio S."/>
            <person name="Gonzalez-Pimentel J.L."/>
            <person name="Miller A.Z."/>
            <person name="Laiz L."/>
            <person name="Saiz-Jimenez C."/>
        </authorList>
    </citation>
    <scope>NUCLEOTIDE SEQUENCE [LARGE SCALE GENOMIC DNA]</scope>
    <source>
        <strain evidence="3 4">1011MAR4D40.2</strain>
    </source>
</reference>
<feature type="domain" description="Vanillate O-demethylase oxygenase-like C-terminal catalytic" evidence="2">
    <location>
        <begin position="1"/>
        <end position="81"/>
    </location>
</feature>